<dbReference type="GeneID" id="8296303"/>
<feature type="domain" description="MMS19 C-terminal" evidence="6">
    <location>
        <begin position="595"/>
        <end position="1018"/>
    </location>
</feature>
<dbReference type="InterPro" id="IPR024687">
    <property type="entry name" value="MMS19_C"/>
</dbReference>
<evidence type="ECO:0000256" key="5">
    <source>
        <dbReference type="RuleBase" id="RU367072"/>
    </source>
</evidence>
<evidence type="ECO:0000259" key="6">
    <source>
        <dbReference type="Pfam" id="PF12460"/>
    </source>
</evidence>
<evidence type="ECO:0000313" key="8">
    <source>
        <dbReference type="EMBL" id="EER33351.1"/>
    </source>
</evidence>
<evidence type="ECO:0000256" key="4">
    <source>
        <dbReference type="ARBA" id="ARBA00023242"/>
    </source>
</evidence>
<dbReference type="Gene3D" id="1.25.10.10">
    <property type="entry name" value="Leucine-rich Repeat Variant"/>
    <property type="match status" value="1"/>
</dbReference>
<dbReference type="InterPro" id="IPR011989">
    <property type="entry name" value="ARM-like"/>
</dbReference>
<dbReference type="PANTHER" id="PTHR12891:SF0">
    <property type="entry name" value="MMS19 NUCLEOTIDE EXCISION REPAIR PROTEIN HOMOLOG"/>
    <property type="match status" value="1"/>
</dbReference>
<evidence type="ECO:0000313" key="9">
    <source>
        <dbReference type="Proteomes" id="UP000002037"/>
    </source>
</evidence>
<keyword evidence="5" id="KW-0234">DNA repair</keyword>
<comment type="subcellular location">
    <subcellularLocation>
        <location evidence="1 5">Nucleus</location>
    </subcellularLocation>
</comment>
<name>C5M9K7_CANTT</name>
<dbReference type="eggNOG" id="KOG1967">
    <property type="taxonomic scope" value="Eukaryota"/>
</dbReference>
<keyword evidence="5" id="KW-0227">DNA damage</keyword>
<evidence type="ECO:0000259" key="7">
    <source>
        <dbReference type="Pfam" id="PF14500"/>
    </source>
</evidence>
<dbReference type="InterPro" id="IPR029240">
    <property type="entry name" value="MMS19_N"/>
</dbReference>
<organism evidence="8 9">
    <name type="scientific">Candida tropicalis (strain ATCC MYA-3404 / T1)</name>
    <name type="common">Yeast</name>
    <dbReference type="NCBI Taxonomy" id="294747"/>
    <lineage>
        <taxon>Eukaryota</taxon>
        <taxon>Fungi</taxon>
        <taxon>Dikarya</taxon>
        <taxon>Ascomycota</taxon>
        <taxon>Saccharomycotina</taxon>
        <taxon>Pichiomycetes</taxon>
        <taxon>Debaryomycetaceae</taxon>
        <taxon>Candida/Lodderomyces clade</taxon>
        <taxon>Candida</taxon>
    </lineage>
</organism>
<dbReference type="RefSeq" id="XP_002547872.1">
    <property type="nucleotide sequence ID" value="XM_002547826.1"/>
</dbReference>
<comment type="similarity">
    <text evidence="2 5">Belongs to the MET18/MMS19 family.</text>
</comment>
<dbReference type="Pfam" id="PF14500">
    <property type="entry name" value="MMS19_N"/>
    <property type="match status" value="1"/>
</dbReference>
<dbReference type="InterPro" id="IPR039920">
    <property type="entry name" value="MMS19"/>
</dbReference>
<evidence type="ECO:0000256" key="3">
    <source>
        <dbReference type="ARBA" id="ARBA00022737"/>
    </source>
</evidence>
<evidence type="ECO:0000256" key="2">
    <source>
        <dbReference type="ARBA" id="ARBA00009340"/>
    </source>
</evidence>
<comment type="function">
    <text evidence="5">Key component of the cytosolic iron-sulfur protein assembly (CIA) complex, a multiprotein complex that mediates the incorporation of iron-sulfur cluster into apoproteins specifically involved in DNA metabolism and genomic integrity. In the CIA complex, MMS19 acts as an adapter between early-acting CIA components and a subset of cellular target iron-sulfur proteins.</text>
</comment>
<dbReference type="InterPro" id="IPR016024">
    <property type="entry name" value="ARM-type_fold"/>
</dbReference>
<dbReference type="GO" id="GO:0097361">
    <property type="term" value="C:cytosolic [4Fe-4S] assembly targeting complex"/>
    <property type="evidence" value="ECO:0007669"/>
    <property type="project" value="UniProtKB-UniRule"/>
</dbReference>
<dbReference type="GO" id="GO:0005634">
    <property type="term" value="C:nucleus"/>
    <property type="evidence" value="ECO:0007669"/>
    <property type="project" value="UniProtKB-SubCell"/>
</dbReference>
<keyword evidence="4 5" id="KW-0539">Nucleus</keyword>
<dbReference type="GO" id="GO:0006281">
    <property type="term" value="P:DNA repair"/>
    <property type="evidence" value="ECO:0007669"/>
    <property type="project" value="UniProtKB-UniRule"/>
</dbReference>
<proteinExistence type="inferred from homology"/>
<dbReference type="Pfam" id="PF12460">
    <property type="entry name" value="MMS19_C"/>
    <property type="match status" value="1"/>
</dbReference>
<dbReference type="VEuPathDB" id="FungiDB:CTRG_02169"/>
<protein>
    <recommendedName>
        <fullName evidence="5">MMS19 nucleotide excision repair protein</fullName>
    </recommendedName>
</protein>
<keyword evidence="9" id="KW-1185">Reference proteome</keyword>
<dbReference type="GO" id="GO:0016226">
    <property type="term" value="P:iron-sulfur cluster assembly"/>
    <property type="evidence" value="ECO:0007669"/>
    <property type="project" value="UniProtKB-UniRule"/>
</dbReference>
<dbReference type="KEGG" id="ctp:CTRG_02169"/>
<reference evidence="8 9" key="1">
    <citation type="journal article" date="2009" name="Nature">
        <title>Evolution of pathogenicity and sexual reproduction in eight Candida genomes.</title>
        <authorList>
            <person name="Butler G."/>
            <person name="Rasmussen M.D."/>
            <person name="Lin M.F."/>
            <person name="Santos M.A."/>
            <person name="Sakthikumar S."/>
            <person name="Munro C.A."/>
            <person name="Rheinbay E."/>
            <person name="Grabherr M."/>
            <person name="Forche A."/>
            <person name="Reedy J.L."/>
            <person name="Agrafioti I."/>
            <person name="Arnaud M.B."/>
            <person name="Bates S."/>
            <person name="Brown A.J."/>
            <person name="Brunke S."/>
            <person name="Costanzo M.C."/>
            <person name="Fitzpatrick D.A."/>
            <person name="de Groot P.W."/>
            <person name="Harris D."/>
            <person name="Hoyer L.L."/>
            <person name="Hube B."/>
            <person name="Klis F.M."/>
            <person name="Kodira C."/>
            <person name="Lennard N."/>
            <person name="Logue M.E."/>
            <person name="Martin R."/>
            <person name="Neiman A.M."/>
            <person name="Nikolaou E."/>
            <person name="Quail M.A."/>
            <person name="Quinn J."/>
            <person name="Santos M.C."/>
            <person name="Schmitzberger F.F."/>
            <person name="Sherlock G."/>
            <person name="Shah P."/>
            <person name="Silverstein K.A."/>
            <person name="Skrzypek M.S."/>
            <person name="Soll D."/>
            <person name="Staggs R."/>
            <person name="Stansfield I."/>
            <person name="Stumpf M.P."/>
            <person name="Sudbery P.E."/>
            <person name="Srikantha T."/>
            <person name="Zeng Q."/>
            <person name="Berman J."/>
            <person name="Berriman M."/>
            <person name="Heitman J."/>
            <person name="Gow N.A."/>
            <person name="Lorenz M.C."/>
            <person name="Birren B.W."/>
            <person name="Kellis M."/>
            <person name="Cuomo C.A."/>
        </authorList>
    </citation>
    <scope>NUCLEOTIDE SEQUENCE [LARGE SCALE GENOMIC DNA]</scope>
    <source>
        <strain evidence="9">ATCC MYA-3404 / T1</strain>
    </source>
</reference>
<dbReference type="PANTHER" id="PTHR12891">
    <property type="entry name" value="DNA REPAIR/TRANSCRIPTION PROTEIN MET18/MMS19"/>
    <property type="match status" value="1"/>
</dbReference>
<dbReference type="Proteomes" id="UP000002037">
    <property type="component" value="Unassembled WGS sequence"/>
</dbReference>
<dbReference type="OrthoDB" id="342900at2759"/>
<dbReference type="SUPFAM" id="SSF48371">
    <property type="entry name" value="ARM repeat"/>
    <property type="match status" value="1"/>
</dbReference>
<dbReference type="HOGENOM" id="CLU_005943_1_0_1"/>
<dbReference type="AlphaFoldDB" id="C5M9K7"/>
<accession>C5M9K7</accession>
<dbReference type="EMBL" id="GG692397">
    <property type="protein sequence ID" value="EER33351.1"/>
    <property type="molecule type" value="Genomic_DNA"/>
</dbReference>
<feature type="domain" description="MMS19 N-terminal" evidence="7">
    <location>
        <begin position="48"/>
        <end position="319"/>
    </location>
</feature>
<dbReference type="STRING" id="294747.C5M9K7"/>
<keyword evidence="3" id="KW-0677">Repeat</keyword>
<dbReference type="GO" id="GO:0051604">
    <property type="term" value="P:protein maturation"/>
    <property type="evidence" value="ECO:0007669"/>
    <property type="project" value="UniProtKB-UniRule"/>
</dbReference>
<gene>
    <name evidence="8" type="ORF">CTRG_02169</name>
</gene>
<sequence length="1061" mass="122054">MVESEHNIPVLINQFIATVGTDEQASNTYTDELSSLITTNQLSLLQFIQFLGPTLTSETDLIRSKSVQCLSFTIKKLDLEKLSKHDVNVLIDFYIYKIKDDQLSLQFKLIGISYLVECKGFLTSYIEKVLTVLEKEYQPKKLLAKVRHEGFVILQRILLKFHEYLATKIELSDLYVKTFINIASGEKDPRNLLISFELNMKINEWFKFDKSNELHKQFVVDLFDVCFCYFPISFKPPPNDPYKITSEELKIKLRTAIASQSQYANDSFPSLIEKLTSTNPVIRNDTLKTIDLCVENYDALTVEEYWITLWNALKFEVLHNDIDSVFKPVNDTIIPENYHDIDDNDEFKPLVLTLVILNHIISKIPQPEMMLQTVVEELKPYLMVIKDKSKKASLILSSLGSTSIENLNYTVDYVFQYDIWGKFLNIEKKEDVETKQVDDVQEVEINEDAALNIAKQRDLIDSIGFVLTSYQVLQPQVETSLQEYKDYILIFLGQLLTVTSDMEKTLKIKTIQQLIKLVKLPNFLTTTELDLILGNYFKSFILKTNQKDVILQEIINGLVGCMQDNPNVTSSTIELVINPLLNTLEDGNVEQYEFILSLVGDLCVNYQVLEVISIRLLNKLSAVNSSANKFQLYKIIIQLFIKLINQIERIQQFLTNSWYKNFIPTFLHNVLTIVPVGENEEEQFEILDLTGDLLGLIVKFIDVSKHQSIFDEMFTAFFTNETTHGSFAYPSNLLETPSFYVNVFCKILSSTDKSCVFANYKPIITSCLQVVSDLKDTRSLRIQYLLAISLMFNKIATDEQFIEEHLILPQQLTSDTLSDEFLIQFEQSIWILKGLIVKLDNAGMKALDNLLHIFDSTDNLALMNAISKSLHILFIDLKIFTNSTPDIKQNKIISKVKNLNIKLLYKQQIFVKVLPYLINSETNFNIKFYALSLVIENLSTNILINNLQEVLPIVLKSFQNSELNKKSSLLILSIILKENESILSPDDILRLVPVLVELSNTSKLEAIRVSSLGNLLLIVEKFPQLIKKQELLRQTMTVLDDKKRTVRKLVIDLRQNLYEMK</sequence>
<evidence type="ECO:0000256" key="1">
    <source>
        <dbReference type="ARBA" id="ARBA00004123"/>
    </source>
</evidence>